<dbReference type="SUPFAM" id="SSF52499">
    <property type="entry name" value="Isochorismatase-like hydrolases"/>
    <property type="match status" value="1"/>
</dbReference>
<evidence type="ECO:0000313" key="5">
    <source>
        <dbReference type="Proteomes" id="UP001519342"/>
    </source>
</evidence>
<dbReference type="Gene3D" id="3.40.50.850">
    <property type="entry name" value="Isochorismatase-like"/>
    <property type="match status" value="1"/>
</dbReference>
<dbReference type="Proteomes" id="UP001519342">
    <property type="component" value="Unassembled WGS sequence"/>
</dbReference>
<evidence type="ECO:0000313" key="4">
    <source>
        <dbReference type="EMBL" id="MBP1927195.1"/>
    </source>
</evidence>
<evidence type="ECO:0000256" key="1">
    <source>
        <dbReference type="ARBA" id="ARBA00006336"/>
    </source>
</evidence>
<dbReference type="RefSeq" id="WP_209512904.1">
    <property type="nucleotide sequence ID" value="NZ_JAGGKS010000010.1"/>
</dbReference>
<dbReference type="PANTHER" id="PTHR43540">
    <property type="entry name" value="PEROXYUREIDOACRYLATE/UREIDOACRYLATE AMIDOHYDROLASE-RELATED"/>
    <property type="match status" value="1"/>
</dbReference>
<dbReference type="InterPro" id="IPR000868">
    <property type="entry name" value="Isochorismatase-like_dom"/>
</dbReference>
<evidence type="ECO:0000259" key="3">
    <source>
        <dbReference type="Pfam" id="PF00857"/>
    </source>
</evidence>
<protein>
    <submittedName>
        <fullName evidence="4">Nicotinamidase-related amidase</fullName>
    </submittedName>
</protein>
<comment type="caution">
    <text evidence="4">The sequence shown here is derived from an EMBL/GenBank/DDBJ whole genome shotgun (WGS) entry which is preliminary data.</text>
</comment>
<keyword evidence="2" id="KW-0378">Hydrolase</keyword>
<organism evidence="4 5">
    <name type="scientific">Sedimentibacter acidaminivorans</name>
    <dbReference type="NCBI Taxonomy" id="913099"/>
    <lineage>
        <taxon>Bacteria</taxon>
        <taxon>Bacillati</taxon>
        <taxon>Bacillota</taxon>
        <taxon>Tissierellia</taxon>
        <taxon>Sedimentibacter</taxon>
    </lineage>
</organism>
<feature type="domain" description="Isochorismatase-like" evidence="3">
    <location>
        <begin position="4"/>
        <end position="151"/>
    </location>
</feature>
<accession>A0ABS4GIK4</accession>
<proteinExistence type="inferred from homology"/>
<reference evidence="4 5" key="1">
    <citation type="submission" date="2021-03" db="EMBL/GenBank/DDBJ databases">
        <title>Genomic Encyclopedia of Type Strains, Phase IV (KMG-IV): sequencing the most valuable type-strain genomes for metagenomic binning, comparative biology and taxonomic classification.</title>
        <authorList>
            <person name="Goeker M."/>
        </authorList>
    </citation>
    <scope>NUCLEOTIDE SEQUENCE [LARGE SCALE GENOMIC DNA]</scope>
    <source>
        <strain evidence="4 5">DSM 24004</strain>
    </source>
</reference>
<gene>
    <name evidence="4" type="ORF">J2Z76_003068</name>
</gene>
<evidence type="ECO:0000256" key="2">
    <source>
        <dbReference type="ARBA" id="ARBA00022801"/>
    </source>
</evidence>
<dbReference type="InterPro" id="IPR036380">
    <property type="entry name" value="Isochorismatase-like_sf"/>
</dbReference>
<dbReference type="Pfam" id="PF00857">
    <property type="entry name" value="Isochorismatase"/>
    <property type="match status" value="1"/>
</dbReference>
<dbReference type="CDD" id="cd01014">
    <property type="entry name" value="nicotinamidase_related"/>
    <property type="match status" value="1"/>
</dbReference>
<comment type="similarity">
    <text evidence="1">Belongs to the isochorismatase family.</text>
</comment>
<dbReference type="PANTHER" id="PTHR43540:SF6">
    <property type="entry name" value="ISOCHORISMATASE-LIKE DOMAIN-CONTAINING PROTEIN"/>
    <property type="match status" value="1"/>
</dbReference>
<dbReference type="InterPro" id="IPR050272">
    <property type="entry name" value="Isochorismatase-like_hydrls"/>
</dbReference>
<name>A0ABS4GIK4_9FIRM</name>
<keyword evidence="5" id="KW-1185">Reference proteome</keyword>
<sequence length="184" mass="20926">MKRALLVIDVQNEYFTGRMPIKYSYESLENILKSMDEASNHGIPIILIQHTALQKDSKTFVKGSNEWEIHDEIKERKYNLIVEKNLPGSFTGTNLEDLLRKMNVDTIAICGYMTQMCCDTTARQAFHLNFSVEFLSDATGTLDISNSAGTISAEELQKAILITQDMKFSKVLTTDNWINLIENH</sequence>
<dbReference type="EMBL" id="JAGGKS010000010">
    <property type="protein sequence ID" value="MBP1927195.1"/>
    <property type="molecule type" value="Genomic_DNA"/>
</dbReference>